<dbReference type="AlphaFoldDB" id="A0A914RHB7"/>
<dbReference type="InterPro" id="IPR003439">
    <property type="entry name" value="ABC_transporter-like_ATP-bd"/>
</dbReference>
<accession>A0A914RHB7</accession>
<dbReference type="InterPro" id="IPR039421">
    <property type="entry name" value="Type_1_exporter"/>
</dbReference>
<dbReference type="InterPro" id="IPR027417">
    <property type="entry name" value="P-loop_NTPase"/>
</dbReference>
<dbReference type="WBParaSite" id="PEQ_0000571501-mRNA-1">
    <property type="protein sequence ID" value="PEQ_0000571501-mRNA-1"/>
    <property type="gene ID" value="PEQ_0000571501"/>
</dbReference>
<organism evidence="2 3">
    <name type="scientific">Parascaris equorum</name>
    <name type="common">Equine roundworm</name>
    <dbReference type="NCBI Taxonomy" id="6256"/>
    <lineage>
        <taxon>Eukaryota</taxon>
        <taxon>Metazoa</taxon>
        <taxon>Ecdysozoa</taxon>
        <taxon>Nematoda</taxon>
        <taxon>Chromadorea</taxon>
        <taxon>Rhabditida</taxon>
        <taxon>Spirurina</taxon>
        <taxon>Ascaridomorpha</taxon>
        <taxon>Ascaridoidea</taxon>
        <taxon>Ascarididae</taxon>
        <taxon>Parascaris</taxon>
    </lineage>
</organism>
<name>A0A914RHB7_PAREQ</name>
<dbReference type="Pfam" id="PF00005">
    <property type="entry name" value="ABC_tran"/>
    <property type="match status" value="1"/>
</dbReference>
<dbReference type="Gene3D" id="3.40.50.300">
    <property type="entry name" value="P-loop containing nucleotide triphosphate hydrolases"/>
    <property type="match status" value="1"/>
</dbReference>
<proteinExistence type="predicted"/>
<dbReference type="GO" id="GO:0005524">
    <property type="term" value="F:ATP binding"/>
    <property type="evidence" value="ECO:0007669"/>
    <property type="project" value="InterPro"/>
</dbReference>
<dbReference type="PANTHER" id="PTHR43394">
    <property type="entry name" value="ATP-DEPENDENT PERMEASE MDL1, MITOCHONDRIAL"/>
    <property type="match status" value="1"/>
</dbReference>
<protein>
    <submittedName>
        <fullName evidence="3">ABC transporter domain-containing protein</fullName>
    </submittedName>
</protein>
<dbReference type="GO" id="GO:0015421">
    <property type="term" value="F:ABC-type oligopeptide transporter activity"/>
    <property type="evidence" value="ECO:0007669"/>
    <property type="project" value="TreeGrafter"/>
</dbReference>
<keyword evidence="2" id="KW-1185">Reference proteome</keyword>
<dbReference type="Proteomes" id="UP000887564">
    <property type="component" value="Unplaced"/>
</dbReference>
<sequence>MSFTIYPGETVALVGPSGGGKSSIVALIEHFYNPNSGNVFIDGMPVSSYDHEFIHQKVMLIFRFPSDAFFLHFSEITSIEIVFGRDSVRYNILYGMDNGDEETMIRAAKMANVHDFVMETENQYDTNCGEKGVQMSG</sequence>
<dbReference type="SUPFAM" id="SSF52540">
    <property type="entry name" value="P-loop containing nucleoside triphosphate hydrolases"/>
    <property type="match status" value="1"/>
</dbReference>
<evidence type="ECO:0000313" key="3">
    <source>
        <dbReference type="WBParaSite" id="PEQ_0000571501-mRNA-1"/>
    </source>
</evidence>
<dbReference type="PANTHER" id="PTHR43394:SF19">
    <property type="entry name" value="ABC TRANSPORTER B FAMILY"/>
    <property type="match status" value="1"/>
</dbReference>
<feature type="domain" description="ABC transporter" evidence="1">
    <location>
        <begin position="1"/>
        <end position="105"/>
    </location>
</feature>
<evidence type="ECO:0000259" key="1">
    <source>
        <dbReference type="Pfam" id="PF00005"/>
    </source>
</evidence>
<evidence type="ECO:0000313" key="2">
    <source>
        <dbReference type="Proteomes" id="UP000887564"/>
    </source>
</evidence>
<dbReference type="GO" id="GO:0016887">
    <property type="term" value="F:ATP hydrolysis activity"/>
    <property type="evidence" value="ECO:0007669"/>
    <property type="project" value="InterPro"/>
</dbReference>
<reference evidence="3" key="1">
    <citation type="submission" date="2022-11" db="UniProtKB">
        <authorList>
            <consortium name="WormBaseParasite"/>
        </authorList>
    </citation>
    <scope>IDENTIFICATION</scope>
</reference>